<evidence type="ECO:0000313" key="2">
    <source>
        <dbReference type="Proteomes" id="UP000464593"/>
    </source>
</evidence>
<reference evidence="1 2" key="1">
    <citation type="submission" date="2019-05" db="EMBL/GenBank/DDBJ databases">
        <title>Complete genome sequence of Pseudomonas Pseudomonas resinovorans.</title>
        <authorList>
            <person name="Chen H.-P."/>
        </authorList>
    </citation>
    <scope>NUCLEOTIDE SEQUENCE [LARGE SCALE GENOMIC DNA]</scope>
    <source>
        <strain evidence="1 2">TCU-CK1</strain>
    </source>
</reference>
<name>A0AAE6V464_9PSED</name>
<dbReference type="AlphaFoldDB" id="A0AAE6V464"/>
<accession>A0AAE6V464</accession>
<evidence type="ECO:0000313" key="1">
    <source>
        <dbReference type="EMBL" id="QHB30021.1"/>
    </source>
</evidence>
<dbReference type="REBASE" id="356057">
    <property type="entry name" value="M.PmoCK1DndBP"/>
</dbReference>
<organism evidence="1 2">
    <name type="scientific">Pseudomonas monteilii</name>
    <dbReference type="NCBI Taxonomy" id="76759"/>
    <lineage>
        <taxon>Bacteria</taxon>
        <taxon>Pseudomonadati</taxon>
        <taxon>Pseudomonadota</taxon>
        <taxon>Gammaproteobacteria</taxon>
        <taxon>Pseudomonadales</taxon>
        <taxon>Pseudomonadaceae</taxon>
        <taxon>Pseudomonas</taxon>
    </lineage>
</organism>
<sequence>MCPLRLLAKLFVFDNEELMPELRAQRSINRTRIPEIAKYILANSESYTFSAITASIDGNVGFEPVGTADTAHFRMGTLTVDMDAKFVVNDGQHRRAAIEQALEERPELGDETIAVVFFHDRGLERCQQMFADLNRHAVKPSPSLSVLYDHRNAAASVAKHLALTSLVFRNLVESERSSLSKRSRKLFTLSALHFAVLEMFSAKDLEDFAFASKKCSDFWEVVGQLIPEWSLVRDSRMTAGEVRQDFIHSHAIVLQALGRVGKFVYLIGDGRSYLKSALQQIREIDWSRTNALIWEGRAMVGGRMAKNSQNITLTCNQIKCSLGLELTPEEQIIEDAFVAARRATS</sequence>
<dbReference type="InterPro" id="IPR017642">
    <property type="entry name" value="DNA_S_mod_DndB"/>
</dbReference>
<dbReference type="CDD" id="cd16412">
    <property type="entry name" value="dndB"/>
    <property type="match status" value="1"/>
</dbReference>
<dbReference type="Pfam" id="PF14072">
    <property type="entry name" value="DndB"/>
    <property type="match status" value="1"/>
</dbReference>
<dbReference type="EMBL" id="CP040324">
    <property type="protein sequence ID" value="QHB30021.1"/>
    <property type="molecule type" value="Genomic_DNA"/>
</dbReference>
<dbReference type="NCBIfam" id="TIGR03233">
    <property type="entry name" value="DNA_S_dndB"/>
    <property type="match status" value="1"/>
</dbReference>
<dbReference type="NCBIfam" id="TIGR03187">
    <property type="entry name" value="DGQHR"/>
    <property type="match status" value="1"/>
</dbReference>
<proteinExistence type="predicted"/>
<protein>
    <submittedName>
        <fullName evidence="1">Glutamate synthase large subunit</fullName>
    </submittedName>
</protein>
<dbReference type="Proteomes" id="UP000464593">
    <property type="component" value="Chromosome"/>
</dbReference>
<gene>
    <name evidence="1" type="ORF">TCK1_4675</name>
</gene>
<dbReference type="InterPro" id="IPR017601">
    <property type="entry name" value="DGQHR-contain_dom"/>
</dbReference>